<organism evidence="2 3">
    <name type="scientific">Candidatus Clostridium radicumherbarum</name>
    <dbReference type="NCBI Taxonomy" id="3381662"/>
    <lineage>
        <taxon>Bacteria</taxon>
        <taxon>Bacillati</taxon>
        <taxon>Bacillota</taxon>
        <taxon>Clostridia</taxon>
        <taxon>Eubacteriales</taxon>
        <taxon>Clostridiaceae</taxon>
        <taxon>Clostridium</taxon>
    </lineage>
</organism>
<keyword evidence="1" id="KW-0732">Signal</keyword>
<feature type="signal peptide" evidence="1">
    <location>
        <begin position="1"/>
        <end position="25"/>
    </location>
</feature>
<protein>
    <submittedName>
        <fullName evidence="2">Glycosyltransferase</fullName>
    </submittedName>
</protein>
<evidence type="ECO:0000313" key="2">
    <source>
        <dbReference type="EMBL" id="MFL0268148.1"/>
    </source>
</evidence>
<gene>
    <name evidence="2" type="ORF">ACJDUH_08535</name>
</gene>
<dbReference type="RefSeq" id="WP_406764728.1">
    <property type="nucleotide sequence ID" value="NZ_JBJHZY010000001.1"/>
</dbReference>
<feature type="chain" id="PRO_5047267862" evidence="1">
    <location>
        <begin position="26"/>
        <end position="215"/>
    </location>
</feature>
<reference evidence="2 3" key="1">
    <citation type="submission" date="2024-11" db="EMBL/GenBank/DDBJ databases">
        <authorList>
            <person name="Heng Y.C."/>
            <person name="Lim A.C.H."/>
            <person name="Lee J.K.Y."/>
            <person name="Kittelmann S."/>
        </authorList>
    </citation>
    <scope>NUCLEOTIDE SEQUENCE [LARGE SCALE GENOMIC DNA]</scope>
    <source>
        <strain evidence="2 3">WILCCON 0202</strain>
    </source>
</reference>
<dbReference type="Proteomes" id="UP001623661">
    <property type="component" value="Unassembled WGS sequence"/>
</dbReference>
<keyword evidence="3" id="KW-1185">Reference proteome</keyword>
<dbReference type="EMBL" id="JBJHZY010000001">
    <property type="protein sequence ID" value="MFL0268148.1"/>
    <property type="molecule type" value="Genomic_DNA"/>
</dbReference>
<comment type="caution">
    <text evidence="2">The sequence shown here is derived from an EMBL/GenBank/DDBJ whole genome shotgun (WGS) entry which is preliminary data.</text>
</comment>
<evidence type="ECO:0000313" key="3">
    <source>
        <dbReference type="Proteomes" id="UP001623661"/>
    </source>
</evidence>
<name>A0ABW8TU00_9CLOT</name>
<sequence length="215" mass="24379">MKKIVTLLLAAFLFMVSALPLNVNAAENVSIGKPCLSQKAVDFKQEQRKLWSDHVFWTRNYIISDLANLEDKGKVLERLLRNQDDIGALYKPYYGEENSKKLTALLKEHIQLAGQVVDAAKASNKADLDKYNKLWYENADKIASFLSSANPNWSKPVLQEMLYKHLQLTAAEAVSRLNKNWDADIAAFDKGYTHILNFADVLSDGVVKQFPDKFK</sequence>
<accession>A0ABW8TU00</accession>
<evidence type="ECO:0000256" key="1">
    <source>
        <dbReference type="SAM" id="SignalP"/>
    </source>
</evidence>
<proteinExistence type="predicted"/>